<dbReference type="InterPro" id="IPR032675">
    <property type="entry name" value="LRR_dom_sf"/>
</dbReference>
<evidence type="ECO:0000259" key="11">
    <source>
        <dbReference type="PROSITE" id="PS50011"/>
    </source>
</evidence>
<dbReference type="InterPro" id="IPR001611">
    <property type="entry name" value="Leu-rich_rpt"/>
</dbReference>
<keyword evidence="6 9" id="KW-1133">Transmembrane helix</keyword>
<comment type="caution">
    <text evidence="12">The sequence shown here is derived from an EMBL/GenBank/DDBJ whole genome shotgun (WGS) entry which is preliminary data.</text>
</comment>
<accession>A0A443NHQ0</accession>
<keyword evidence="13" id="KW-1185">Reference proteome</keyword>
<dbReference type="InterPro" id="IPR001245">
    <property type="entry name" value="Ser-Thr/Tyr_kinase_cat_dom"/>
</dbReference>
<evidence type="ECO:0000256" key="10">
    <source>
        <dbReference type="SAM" id="SignalP"/>
    </source>
</evidence>
<keyword evidence="7 9" id="KW-0472">Membrane</keyword>
<dbReference type="Proteomes" id="UP000283530">
    <property type="component" value="Unassembled WGS sequence"/>
</dbReference>
<evidence type="ECO:0000256" key="1">
    <source>
        <dbReference type="ARBA" id="ARBA00004370"/>
    </source>
</evidence>
<dbReference type="InterPro" id="IPR046959">
    <property type="entry name" value="PRK1-6/SRF4-like"/>
</dbReference>
<dbReference type="Pfam" id="PF07714">
    <property type="entry name" value="PK_Tyr_Ser-Thr"/>
    <property type="match status" value="1"/>
</dbReference>
<dbReference type="Pfam" id="PF08263">
    <property type="entry name" value="LRRNT_2"/>
    <property type="match status" value="1"/>
</dbReference>
<evidence type="ECO:0000256" key="3">
    <source>
        <dbReference type="ARBA" id="ARBA00022692"/>
    </source>
</evidence>
<dbReference type="OrthoDB" id="1890790at2759"/>
<keyword evidence="12" id="KW-0808">Transferase</keyword>
<dbReference type="PANTHER" id="PTHR48007:SF53">
    <property type="entry name" value="OS01G0711200 PROTEIN"/>
    <property type="match status" value="1"/>
</dbReference>
<dbReference type="GO" id="GO:0004672">
    <property type="term" value="F:protein kinase activity"/>
    <property type="evidence" value="ECO:0007669"/>
    <property type="project" value="InterPro"/>
</dbReference>
<evidence type="ECO:0000256" key="6">
    <source>
        <dbReference type="ARBA" id="ARBA00022989"/>
    </source>
</evidence>
<proteinExistence type="predicted"/>
<dbReference type="SUPFAM" id="SSF56112">
    <property type="entry name" value="Protein kinase-like (PK-like)"/>
    <property type="match status" value="1"/>
</dbReference>
<dbReference type="GO" id="GO:0016020">
    <property type="term" value="C:membrane"/>
    <property type="evidence" value="ECO:0007669"/>
    <property type="project" value="UniProtKB-SubCell"/>
</dbReference>
<feature type="transmembrane region" description="Helical" evidence="9">
    <location>
        <begin position="254"/>
        <end position="275"/>
    </location>
</feature>
<keyword evidence="2" id="KW-0433">Leucine-rich repeat</keyword>
<dbReference type="FunFam" id="1.10.510.10:FF:000095">
    <property type="entry name" value="protein STRUBBELIG-RECEPTOR FAMILY 8"/>
    <property type="match status" value="1"/>
</dbReference>
<keyword evidence="5" id="KW-0677">Repeat</keyword>
<feature type="signal peptide" evidence="10">
    <location>
        <begin position="1"/>
        <end position="22"/>
    </location>
</feature>
<dbReference type="Pfam" id="PF00560">
    <property type="entry name" value="LRR_1"/>
    <property type="match status" value="2"/>
</dbReference>
<gene>
    <name evidence="12" type="ORF">CKAN_00657600</name>
</gene>
<feature type="chain" id="PRO_5019570975" evidence="10">
    <location>
        <begin position="23"/>
        <end position="655"/>
    </location>
</feature>
<evidence type="ECO:0000313" key="12">
    <source>
        <dbReference type="EMBL" id="RWR78067.1"/>
    </source>
</evidence>
<keyword evidence="3 9" id="KW-0812">Transmembrane</keyword>
<keyword evidence="12" id="KW-0418">Kinase</keyword>
<evidence type="ECO:0000256" key="9">
    <source>
        <dbReference type="SAM" id="Phobius"/>
    </source>
</evidence>
<dbReference type="PROSITE" id="PS50011">
    <property type="entry name" value="PROTEIN_KINASE_DOM"/>
    <property type="match status" value="1"/>
</dbReference>
<name>A0A443NHQ0_9MAGN</name>
<evidence type="ECO:0000256" key="8">
    <source>
        <dbReference type="SAM" id="MobiDB-lite"/>
    </source>
</evidence>
<dbReference type="PANTHER" id="PTHR48007">
    <property type="entry name" value="LEUCINE-RICH REPEAT RECEPTOR-LIKE PROTEIN KINASE PXC1"/>
    <property type="match status" value="1"/>
</dbReference>
<protein>
    <submittedName>
        <fullName evidence="12">Putative leucine-rich repeat receptor-like protein kinase</fullName>
    </submittedName>
</protein>
<feature type="compositionally biased region" description="Low complexity" evidence="8">
    <location>
        <begin position="632"/>
        <end position="648"/>
    </location>
</feature>
<evidence type="ECO:0000256" key="7">
    <source>
        <dbReference type="ARBA" id="ARBA00023136"/>
    </source>
</evidence>
<evidence type="ECO:0000256" key="2">
    <source>
        <dbReference type="ARBA" id="ARBA00022614"/>
    </source>
</evidence>
<dbReference type="FunFam" id="3.80.10.10:FF:000400">
    <property type="entry name" value="Nuclear pore complex protein NUP107"/>
    <property type="match status" value="1"/>
</dbReference>
<evidence type="ECO:0000256" key="5">
    <source>
        <dbReference type="ARBA" id="ARBA00022737"/>
    </source>
</evidence>
<organism evidence="12 13">
    <name type="scientific">Cinnamomum micranthum f. kanehirae</name>
    <dbReference type="NCBI Taxonomy" id="337451"/>
    <lineage>
        <taxon>Eukaryota</taxon>
        <taxon>Viridiplantae</taxon>
        <taxon>Streptophyta</taxon>
        <taxon>Embryophyta</taxon>
        <taxon>Tracheophyta</taxon>
        <taxon>Spermatophyta</taxon>
        <taxon>Magnoliopsida</taxon>
        <taxon>Magnoliidae</taxon>
        <taxon>Laurales</taxon>
        <taxon>Lauraceae</taxon>
        <taxon>Cinnamomum</taxon>
    </lineage>
</organism>
<dbReference type="InterPro" id="IPR000719">
    <property type="entry name" value="Prot_kinase_dom"/>
</dbReference>
<dbReference type="GO" id="GO:0005524">
    <property type="term" value="F:ATP binding"/>
    <property type="evidence" value="ECO:0007669"/>
    <property type="project" value="InterPro"/>
</dbReference>
<evidence type="ECO:0000256" key="4">
    <source>
        <dbReference type="ARBA" id="ARBA00022729"/>
    </source>
</evidence>
<evidence type="ECO:0000313" key="13">
    <source>
        <dbReference type="Proteomes" id="UP000283530"/>
    </source>
</evidence>
<reference evidence="12 13" key="1">
    <citation type="journal article" date="2019" name="Nat. Plants">
        <title>Stout camphor tree genome fills gaps in understanding of flowering plant genome evolution.</title>
        <authorList>
            <person name="Chaw S.M."/>
            <person name="Liu Y.C."/>
            <person name="Wu Y.W."/>
            <person name="Wang H.Y."/>
            <person name="Lin C.I."/>
            <person name="Wu C.S."/>
            <person name="Ke H.M."/>
            <person name="Chang L.Y."/>
            <person name="Hsu C.Y."/>
            <person name="Yang H.T."/>
            <person name="Sudianto E."/>
            <person name="Hsu M.H."/>
            <person name="Wu K.P."/>
            <person name="Wang L.N."/>
            <person name="Leebens-Mack J.H."/>
            <person name="Tsai I.J."/>
        </authorList>
    </citation>
    <scope>NUCLEOTIDE SEQUENCE [LARGE SCALE GENOMIC DNA]</scope>
    <source>
        <strain evidence="13">cv. Chaw 1501</strain>
        <tissue evidence="12">Young leaves</tissue>
    </source>
</reference>
<feature type="region of interest" description="Disordered" evidence="8">
    <location>
        <begin position="629"/>
        <end position="655"/>
    </location>
</feature>
<sequence length="655" mass="71841">MMGSALCFLLLFLASLIPVSISVTITNPDSYALLSFKSASDHSNSLSSWSPSSNPCTESWLGVNCRKNRVTRLVLENLSLNGPIQPLLQLDELRLLSLKNNNITSPLPLDLSPLTNIKLLFLSHNHLSGPFPSGLRHLHRLRRLDLSQNRLSGHIPPDLTQLPHLVTLRLDRNSFTGTLFDFPLTLEDFNVSGNSLVGEIPKSLSVFPSSSFAGNENLCGKPLQSQCSNGVAKSDPMPVLVSAGRGRRMSGKTIVAIVFADVAAMGLVVGVLFYCCCWRRRRMMIGGDEEEKEKEKEMKRGFERRRCGEEELVFFEGCEGFERVEDLLRASAEMLGKGGVGTTYKAVVMAEEGGGGGGEKVVVVKRVRERRKKVVEGKKEVDALMREIGRQRHENVVALRAYYFSKDEILLVYDFMPNGSLHSMLHGNRGPGRTPLDWSSRLKLAAGAARGLAFLHHACESKRAHGHLTSSNILVDQEGNACISDFALDQLVHPSPPLSSSSPNKAYKAPELVDNTTSTSSKASQKSDVYSFGIVLLEILTGKMAGEGEGEGMDLVKWVRSNAAQEDSMLEVFDLELLRYKEMEVEMVALLQVALLCLNHMPRERPKMSVVFKMIEDIRARWGGGGGGVVHSPSPNDLSSNSSPCLSDTPTFASS</sequence>
<comment type="subcellular location">
    <subcellularLocation>
        <location evidence="1">Membrane</location>
    </subcellularLocation>
</comment>
<dbReference type="SUPFAM" id="SSF52058">
    <property type="entry name" value="L domain-like"/>
    <property type="match status" value="1"/>
</dbReference>
<dbReference type="Gene3D" id="3.80.10.10">
    <property type="entry name" value="Ribonuclease Inhibitor"/>
    <property type="match status" value="2"/>
</dbReference>
<dbReference type="Gene3D" id="1.10.510.10">
    <property type="entry name" value="Transferase(Phosphotransferase) domain 1"/>
    <property type="match status" value="1"/>
</dbReference>
<dbReference type="InterPro" id="IPR013210">
    <property type="entry name" value="LRR_N_plant-typ"/>
</dbReference>
<keyword evidence="12" id="KW-0675">Receptor</keyword>
<dbReference type="InterPro" id="IPR011009">
    <property type="entry name" value="Kinase-like_dom_sf"/>
</dbReference>
<dbReference type="EMBL" id="QPKB01000002">
    <property type="protein sequence ID" value="RWR78067.1"/>
    <property type="molecule type" value="Genomic_DNA"/>
</dbReference>
<feature type="domain" description="Protein kinase" evidence="11">
    <location>
        <begin position="329"/>
        <end position="618"/>
    </location>
</feature>
<keyword evidence="4 10" id="KW-0732">Signal</keyword>
<dbReference type="AlphaFoldDB" id="A0A443NHQ0"/>
<dbReference type="Gene3D" id="3.30.200.20">
    <property type="entry name" value="Phosphorylase Kinase, domain 1"/>
    <property type="match status" value="1"/>
</dbReference>